<evidence type="ECO:0000256" key="2">
    <source>
        <dbReference type="SAM" id="MobiDB-lite"/>
    </source>
</evidence>
<sequence>MEERYEGYQINDVCVQNFLPKKKRANMARLEKASSYAAKHGNEPQSKLTIGSKLDPLLIRSKKGKVDDDTDSDYLSDHSPISPLQTVAETERFRDPDVTIQPDNSGHDIRSDDCGCSRKRKSRPGEAVSSSNSWKIDHRQSARLAIAHGSNERDYSRFYWRNSMVASRNTDSDHEDVSYRFPRGHSRSTKYPSRNSFHAYMQKLREKMEHENENSITDARVCQVEAPKASSKETDREKDPEFFIRQKLTGRAKTRVAGPARAQVDQSEEDQFSCSEGVSRIVPNDLTTTVSSAAKHELTWRDWLLRSNEPALSNKCRFKHNRYFDLRTMRPKISKNKHRMSDFRNPTEVDYEPVVFGGGGDDDDEDDDEQINDAIFDCLDSSDNSKEKEKSPVVEGKSTPVTNSGPGVKSDRVSPVDENENRLEGKLGEQQTAKPSRSRLETNTTTKPAVKCSPMKPPRANLRANRHPRLTARAIAKRTPPTKPERQSLSKLPREDTSWASPKHALPSEAQGASQVTTVHHIRVDKWQEDWSPPRKFFIRPSLSEELLDKIEQEKAKREEKRKKMENLRRDFSLSRLSNEIEDISHEIAGIMGPQTIDQDNGEKKISETPKRVYPNLSLEKPREIERCSPKNLFSTAPTLTAKEAMEAKAKLNSSSKDKENRAKTSADARAVDSEPAAVPSSPNNNEKTAFSRLCSFNKSGSRAMSFIRNIPRLMSNRRRPNMESTWNNSTKRPAEFAESESVVDISTLTIQTQSPAASPEKSPTHERSIWRLSYLTPAARRKGPTKTPATDQPKSSNKTPRRMSLCRSWTMKFRKRSRRSVSDVERPEERIVDPDDLSPERSAAATELLQCADIELTRMYQASKALELCFSMPEFVGSRERVESERQLLVSGLRRKAFLDEVSALADQREREENEADCERAHLVISNLSLPLRESIERMGQGADQADWYVVVASHGRHLWASQAIECPRTGPRLHFPGSAEFFQLLPDFAVSIGVYRLQLRMPSLDHASKYHLPAKAKNPDRTIYCPSPSNLLSRNEKRRTIGPSSTKHADCGAPGMKQSSFLACGKLVLRLADLSKSPPWPLSGIYPGSPGSSVLQGSIDMTTKCKLHVQVEQSGFVNHGEELGGYTNWNRRWAVLDKRYLRFWNYPDEQYNNSHPLKEIDLADCTSESIGPIDRSLCARARTILLEIARARPNVAGDGIFLRSPNDYAIVRSVRNAPCHCPAIFASVLRIFTSFLRNLLSFDTPCELTEWQSKLNHVVSTLRAWNVK</sequence>
<feature type="compositionally biased region" description="Polar residues" evidence="2">
    <location>
        <begin position="681"/>
        <end position="690"/>
    </location>
</feature>
<feature type="compositionally biased region" description="Acidic residues" evidence="2">
    <location>
        <begin position="360"/>
        <end position="371"/>
    </location>
</feature>
<dbReference type="Proteomes" id="UP001627154">
    <property type="component" value="Unassembled WGS sequence"/>
</dbReference>
<feature type="compositionally biased region" description="Polar residues" evidence="2">
    <location>
        <begin position="723"/>
        <end position="732"/>
    </location>
</feature>
<dbReference type="Pfam" id="PF08174">
    <property type="entry name" value="Anillin"/>
    <property type="match status" value="1"/>
</dbReference>
<dbReference type="PANTHER" id="PTHR21538">
    <property type="entry name" value="ANILLIN/RHOTEKIN RTKN"/>
    <property type="match status" value="1"/>
</dbReference>
<dbReference type="SMART" id="SM00233">
    <property type="entry name" value="PH"/>
    <property type="match status" value="1"/>
</dbReference>
<evidence type="ECO:0000259" key="3">
    <source>
        <dbReference type="PROSITE" id="PS50003"/>
    </source>
</evidence>
<dbReference type="AlphaFoldDB" id="A0ABD2WZI9"/>
<evidence type="ECO:0000256" key="1">
    <source>
        <dbReference type="SAM" id="Coils"/>
    </source>
</evidence>
<feature type="region of interest" description="Disordered" evidence="2">
    <location>
        <begin position="775"/>
        <end position="803"/>
    </location>
</feature>
<keyword evidence="5" id="KW-1185">Reference proteome</keyword>
<organism evidence="4 5">
    <name type="scientific">Trichogramma kaykai</name>
    <dbReference type="NCBI Taxonomy" id="54128"/>
    <lineage>
        <taxon>Eukaryota</taxon>
        <taxon>Metazoa</taxon>
        <taxon>Ecdysozoa</taxon>
        <taxon>Arthropoda</taxon>
        <taxon>Hexapoda</taxon>
        <taxon>Insecta</taxon>
        <taxon>Pterygota</taxon>
        <taxon>Neoptera</taxon>
        <taxon>Endopterygota</taxon>
        <taxon>Hymenoptera</taxon>
        <taxon>Apocrita</taxon>
        <taxon>Proctotrupomorpha</taxon>
        <taxon>Chalcidoidea</taxon>
        <taxon>Trichogrammatidae</taxon>
        <taxon>Trichogramma</taxon>
    </lineage>
</organism>
<dbReference type="SUPFAM" id="SSF50729">
    <property type="entry name" value="PH domain-like"/>
    <property type="match status" value="1"/>
</dbReference>
<feature type="region of interest" description="Disordered" evidence="2">
    <location>
        <begin position="647"/>
        <end position="690"/>
    </location>
</feature>
<feature type="coiled-coil region" evidence="1">
    <location>
        <begin position="544"/>
        <end position="571"/>
    </location>
</feature>
<proteinExistence type="predicted"/>
<feature type="compositionally biased region" description="Basic and acidic residues" evidence="2">
    <location>
        <begin position="483"/>
        <end position="497"/>
    </location>
</feature>
<feature type="compositionally biased region" description="Basic and acidic residues" evidence="2">
    <location>
        <begin position="647"/>
        <end position="673"/>
    </location>
</feature>
<comment type="caution">
    <text evidence="4">The sequence shown here is derived from an EMBL/GenBank/DDBJ whole genome shotgun (WGS) entry which is preliminary data.</text>
</comment>
<keyword evidence="1" id="KW-0175">Coiled coil</keyword>
<feature type="compositionally biased region" description="Basic and acidic residues" evidence="2">
    <location>
        <begin position="409"/>
        <end position="427"/>
    </location>
</feature>
<feature type="region of interest" description="Disordered" evidence="2">
    <location>
        <begin position="719"/>
        <end position="742"/>
    </location>
</feature>
<feature type="compositionally biased region" description="Basic and acidic residues" evidence="2">
    <location>
        <begin position="821"/>
        <end position="834"/>
    </location>
</feature>
<feature type="domain" description="PH" evidence="3">
    <location>
        <begin position="1112"/>
        <end position="1262"/>
    </location>
</feature>
<dbReference type="Gene3D" id="2.30.29.30">
    <property type="entry name" value="Pleckstrin-homology domain (PH domain)/Phosphotyrosine-binding domain (PTB)"/>
    <property type="match status" value="1"/>
</dbReference>
<feature type="compositionally biased region" description="Basic and acidic residues" evidence="2">
    <location>
        <begin position="105"/>
        <end position="116"/>
    </location>
</feature>
<feature type="region of interest" description="Disordered" evidence="2">
    <location>
        <begin position="818"/>
        <end position="837"/>
    </location>
</feature>
<protein>
    <recommendedName>
        <fullName evidence="3">PH domain-containing protein</fullName>
    </recommendedName>
</protein>
<evidence type="ECO:0000313" key="4">
    <source>
        <dbReference type="EMBL" id="KAL3398305.1"/>
    </source>
</evidence>
<feature type="compositionally biased region" description="Polar residues" evidence="2">
    <location>
        <begin position="429"/>
        <end position="447"/>
    </location>
</feature>
<name>A0ABD2WZI9_9HYME</name>
<gene>
    <name evidence="4" type="ORF">TKK_007487</name>
</gene>
<accession>A0ABD2WZI9</accession>
<dbReference type="InterPro" id="IPR051364">
    <property type="entry name" value="Cytokinesis/Rho-signaling"/>
</dbReference>
<dbReference type="PROSITE" id="PS50003">
    <property type="entry name" value="PH_DOMAIN"/>
    <property type="match status" value="1"/>
</dbReference>
<dbReference type="CDD" id="cd01263">
    <property type="entry name" value="PH_anillin"/>
    <property type="match status" value="1"/>
</dbReference>
<dbReference type="InterPro" id="IPR012966">
    <property type="entry name" value="AHD"/>
</dbReference>
<feature type="region of interest" description="Disordered" evidence="2">
    <location>
        <begin position="337"/>
        <end position="462"/>
    </location>
</feature>
<feature type="region of interest" description="Disordered" evidence="2">
    <location>
        <begin position="63"/>
        <end position="134"/>
    </location>
</feature>
<dbReference type="EMBL" id="JBJJXI010000059">
    <property type="protein sequence ID" value="KAL3398305.1"/>
    <property type="molecule type" value="Genomic_DNA"/>
</dbReference>
<feature type="region of interest" description="Disordered" evidence="2">
    <location>
        <begin position="173"/>
        <end position="193"/>
    </location>
</feature>
<dbReference type="InterPro" id="IPR011993">
    <property type="entry name" value="PH-like_dom_sf"/>
</dbReference>
<reference evidence="4 5" key="1">
    <citation type="journal article" date="2024" name="bioRxiv">
        <title>A reference genome for Trichogramma kaykai: A tiny desert-dwelling parasitoid wasp with competing sex-ratio distorters.</title>
        <authorList>
            <person name="Culotta J."/>
            <person name="Lindsey A.R."/>
        </authorList>
    </citation>
    <scope>NUCLEOTIDE SEQUENCE [LARGE SCALE GENOMIC DNA]</scope>
    <source>
        <strain evidence="4 5">KSX58</strain>
    </source>
</reference>
<feature type="compositionally biased region" description="Polar residues" evidence="2">
    <location>
        <begin position="788"/>
        <end position="799"/>
    </location>
</feature>
<dbReference type="PANTHER" id="PTHR21538:SF23">
    <property type="entry name" value="ANILLIN"/>
    <property type="match status" value="1"/>
</dbReference>
<dbReference type="InterPro" id="IPR037840">
    <property type="entry name" value="PH_Anillin"/>
</dbReference>
<feature type="region of interest" description="Disordered" evidence="2">
    <location>
        <begin position="476"/>
        <end position="516"/>
    </location>
</feature>
<feature type="compositionally biased region" description="Basic and acidic residues" evidence="2">
    <location>
        <begin position="383"/>
        <end position="392"/>
    </location>
</feature>
<evidence type="ECO:0000313" key="5">
    <source>
        <dbReference type="Proteomes" id="UP001627154"/>
    </source>
</evidence>
<dbReference type="InterPro" id="IPR001849">
    <property type="entry name" value="PH_domain"/>
</dbReference>